<evidence type="ECO:0000256" key="3">
    <source>
        <dbReference type="ARBA" id="ARBA00022598"/>
    </source>
</evidence>
<sequence>MSYKDKPWKASYDKGIGELDPKEFETTFTQAIRKTFEEVPDKVAFYFFGKEISYRELDNLSNELANMLVENGFKKGDVLGVNVPNIPEYIIGVLGALKVGVIVSGVSPLLSGVQLQYQLNDLGGKDKKVALLTLDAIFAGHITKIYTKIPALKLVIATSVGGFMPKILAKLGKAVGKIPKGKVTPLEGITVLDYHKDIKGKFSDELPDVKVRPDDTAYIQYTGGTTGPPKGAILTHRNSISDIKIFQHWLNWEFGKGFALSGFPFFHIAGLFTCQNAIILGWSQILIPNPRDTTHIIKEMLKYRPSILANVPTLYQMLIKNPKFSKIDKDMIDYAISAAAPFPKESQEIFEGVIGKGKLIELYGMTETSPLTIGNPAKGKKKLGHIGLPFPHVDFKLVDPDTGKEVPIGEPGEICIKGPMVMKGYHNKPEETKTAIDSDGFMHTGDIGIMDEEGYVRIADRTKDMIIVGGFKVFSTKLEDTLTQHPAIGMMAAIGIPNPDRPGSEIVKAVIQIDAEYDYDGNEKALKEQITAFAKEKCSPYEVPKIIEFIEELPLTVVGKVDKKILR</sequence>
<dbReference type="GO" id="GO:0004467">
    <property type="term" value="F:long-chain fatty acid-CoA ligase activity"/>
    <property type="evidence" value="ECO:0007669"/>
    <property type="project" value="UniProtKB-EC"/>
</dbReference>
<feature type="domain" description="AMP-binding enzyme C-terminal" evidence="9">
    <location>
        <begin position="478"/>
        <end position="560"/>
    </location>
</feature>
<accession>A0A0F9JHD9</accession>
<dbReference type="Gene3D" id="3.40.50.980">
    <property type="match status" value="2"/>
</dbReference>
<gene>
    <name evidence="10" type="ORF">LCGC14_1455290</name>
</gene>
<dbReference type="Gene3D" id="2.30.38.10">
    <property type="entry name" value="Luciferase, Domain 3"/>
    <property type="match status" value="1"/>
</dbReference>
<dbReference type="GO" id="GO:0016020">
    <property type="term" value="C:membrane"/>
    <property type="evidence" value="ECO:0007669"/>
    <property type="project" value="UniProtKB-SubCell"/>
</dbReference>
<keyword evidence="3" id="KW-0436">Ligase</keyword>
<evidence type="ECO:0000313" key="10">
    <source>
        <dbReference type="EMBL" id="KKM68998.1"/>
    </source>
</evidence>
<evidence type="ECO:0000256" key="2">
    <source>
        <dbReference type="ARBA" id="ARBA00005005"/>
    </source>
</evidence>
<organism evidence="10">
    <name type="scientific">marine sediment metagenome</name>
    <dbReference type="NCBI Taxonomy" id="412755"/>
    <lineage>
        <taxon>unclassified sequences</taxon>
        <taxon>metagenomes</taxon>
        <taxon>ecological metagenomes</taxon>
    </lineage>
</organism>
<dbReference type="InterPro" id="IPR000873">
    <property type="entry name" value="AMP-dep_synth/lig_dom"/>
</dbReference>
<proteinExistence type="predicted"/>
<comment type="caution">
    <text evidence="10">The sequence shown here is derived from an EMBL/GenBank/DDBJ whole genome shotgun (WGS) entry which is preliminary data.</text>
</comment>
<evidence type="ECO:0000256" key="6">
    <source>
        <dbReference type="ARBA" id="ARBA00039545"/>
    </source>
</evidence>
<dbReference type="AlphaFoldDB" id="A0A0F9JHD9"/>
<dbReference type="SUPFAM" id="SSF56801">
    <property type="entry name" value="Acetyl-CoA synthetase-like"/>
    <property type="match status" value="1"/>
</dbReference>
<dbReference type="Pfam" id="PF13193">
    <property type="entry name" value="AMP-binding_C"/>
    <property type="match status" value="1"/>
</dbReference>
<evidence type="ECO:0000256" key="1">
    <source>
        <dbReference type="ARBA" id="ARBA00004170"/>
    </source>
</evidence>
<dbReference type="EC" id="6.2.1.3" evidence="5"/>
<dbReference type="PANTHER" id="PTHR43767:SF8">
    <property type="entry name" value="LONG-CHAIN-FATTY-ACID--COA LIGASE"/>
    <property type="match status" value="1"/>
</dbReference>
<dbReference type="EMBL" id="LAZR01010067">
    <property type="protein sequence ID" value="KKM68998.1"/>
    <property type="molecule type" value="Genomic_DNA"/>
</dbReference>
<feature type="non-terminal residue" evidence="10">
    <location>
        <position position="567"/>
    </location>
</feature>
<comment type="pathway">
    <text evidence="2">Lipid metabolism; fatty acid beta-oxidation.</text>
</comment>
<comment type="subcellular location">
    <subcellularLocation>
        <location evidence="1">Membrane</location>
        <topology evidence="1">Peripheral membrane protein</topology>
    </subcellularLocation>
</comment>
<evidence type="ECO:0000256" key="5">
    <source>
        <dbReference type="ARBA" id="ARBA00026121"/>
    </source>
</evidence>
<dbReference type="InterPro" id="IPR025110">
    <property type="entry name" value="AMP-bd_C"/>
</dbReference>
<reference evidence="10" key="1">
    <citation type="journal article" date="2015" name="Nature">
        <title>Complex archaea that bridge the gap between prokaryotes and eukaryotes.</title>
        <authorList>
            <person name="Spang A."/>
            <person name="Saw J.H."/>
            <person name="Jorgensen S.L."/>
            <person name="Zaremba-Niedzwiedzka K."/>
            <person name="Martijn J."/>
            <person name="Lind A.E."/>
            <person name="van Eijk R."/>
            <person name="Schleper C."/>
            <person name="Guy L."/>
            <person name="Ettema T.J."/>
        </authorList>
    </citation>
    <scope>NUCLEOTIDE SEQUENCE</scope>
</reference>
<dbReference type="InterPro" id="IPR020845">
    <property type="entry name" value="AMP-binding_CS"/>
</dbReference>
<keyword evidence="4" id="KW-0472">Membrane</keyword>
<evidence type="ECO:0000256" key="7">
    <source>
        <dbReference type="ARBA" id="ARBA00042773"/>
    </source>
</evidence>
<dbReference type="PANTHER" id="PTHR43767">
    <property type="entry name" value="LONG-CHAIN-FATTY-ACID--COA LIGASE"/>
    <property type="match status" value="1"/>
</dbReference>
<evidence type="ECO:0000259" key="8">
    <source>
        <dbReference type="Pfam" id="PF00501"/>
    </source>
</evidence>
<name>A0A0F9JHD9_9ZZZZ</name>
<evidence type="ECO:0000259" key="9">
    <source>
        <dbReference type="Pfam" id="PF13193"/>
    </source>
</evidence>
<dbReference type="Pfam" id="PF00501">
    <property type="entry name" value="AMP-binding"/>
    <property type="match status" value="1"/>
</dbReference>
<dbReference type="InterPro" id="IPR050237">
    <property type="entry name" value="ATP-dep_AMP-bd_enzyme"/>
</dbReference>
<dbReference type="InterPro" id="IPR045851">
    <property type="entry name" value="AMP-bd_C_sf"/>
</dbReference>
<dbReference type="Gene3D" id="3.30.300.30">
    <property type="match status" value="1"/>
</dbReference>
<evidence type="ECO:0000256" key="4">
    <source>
        <dbReference type="ARBA" id="ARBA00023136"/>
    </source>
</evidence>
<feature type="domain" description="AMP-dependent synthetase/ligase" evidence="8">
    <location>
        <begin position="34"/>
        <end position="426"/>
    </location>
</feature>
<dbReference type="PROSITE" id="PS00455">
    <property type="entry name" value="AMP_BINDING"/>
    <property type="match status" value="1"/>
</dbReference>
<protein>
    <recommendedName>
        <fullName evidence="6">Long-chain-fatty-acid--CoA ligase</fullName>
        <ecNumber evidence="5">6.2.1.3</ecNumber>
    </recommendedName>
    <alternativeName>
        <fullName evidence="7">Long-chain acyl-CoA synthetase</fullName>
    </alternativeName>
</protein>